<dbReference type="Pfam" id="PF19300">
    <property type="entry name" value="BPD_transp_1_N"/>
    <property type="match status" value="1"/>
</dbReference>
<evidence type="ECO:0000313" key="10">
    <source>
        <dbReference type="Proteomes" id="UP000003828"/>
    </source>
</evidence>
<feature type="transmembrane region" description="Helical" evidence="7">
    <location>
        <begin position="12"/>
        <end position="30"/>
    </location>
</feature>
<evidence type="ECO:0000256" key="2">
    <source>
        <dbReference type="ARBA" id="ARBA00022448"/>
    </source>
</evidence>
<comment type="similarity">
    <text evidence="7">Belongs to the binding-protein-dependent transport system permease family.</text>
</comment>
<dbReference type="EMBL" id="BAEG01000005">
    <property type="protein sequence ID" value="GAB11964.1"/>
    <property type="molecule type" value="Genomic_DNA"/>
</dbReference>
<evidence type="ECO:0000256" key="5">
    <source>
        <dbReference type="ARBA" id="ARBA00022989"/>
    </source>
</evidence>
<keyword evidence="4 7" id="KW-0812">Transmembrane</keyword>
<dbReference type="InterPro" id="IPR045621">
    <property type="entry name" value="BPD_transp_1_N"/>
</dbReference>
<dbReference type="AlphaFoldDB" id="H0QGL3"/>
<feature type="transmembrane region" description="Helical" evidence="7">
    <location>
        <begin position="173"/>
        <end position="196"/>
    </location>
</feature>
<proteinExistence type="inferred from homology"/>
<dbReference type="Gene3D" id="1.10.3720.10">
    <property type="entry name" value="MetI-like"/>
    <property type="match status" value="1"/>
</dbReference>
<dbReference type="eggNOG" id="COG0601">
    <property type="taxonomic scope" value="Bacteria"/>
</dbReference>
<keyword evidence="10" id="KW-1185">Reference proteome</keyword>
<name>H0QGL3_ARTG1</name>
<dbReference type="InterPro" id="IPR000515">
    <property type="entry name" value="MetI-like"/>
</dbReference>
<feature type="transmembrane region" description="Helical" evidence="7">
    <location>
        <begin position="137"/>
        <end position="161"/>
    </location>
</feature>
<dbReference type="Proteomes" id="UP000003828">
    <property type="component" value="Unassembled WGS sequence"/>
</dbReference>
<dbReference type="GO" id="GO:0055085">
    <property type="term" value="P:transmembrane transport"/>
    <property type="evidence" value="ECO:0007669"/>
    <property type="project" value="InterPro"/>
</dbReference>
<keyword evidence="6 7" id="KW-0472">Membrane</keyword>
<evidence type="ECO:0000256" key="6">
    <source>
        <dbReference type="ARBA" id="ARBA00023136"/>
    </source>
</evidence>
<reference evidence="9 10" key="1">
    <citation type="submission" date="2011-12" db="EMBL/GenBank/DDBJ databases">
        <title>Whole genome shotgun sequence of Arthrobacter globiformis NBRC 12137.</title>
        <authorList>
            <person name="Miyazawa S."/>
            <person name="Hosoyama A."/>
            <person name="Tsuchikane K."/>
            <person name="Katsumata H."/>
            <person name="Yamazaki S."/>
            <person name="Fujita N."/>
        </authorList>
    </citation>
    <scope>NUCLEOTIDE SEQUENCE [LARGE SCALE GENOMIC DNA]</scope>
    <source>
        <strain evidence="9 10">NBRC 12137</strain>
    </source>
</reference>
<dbReference type="SUPFAM" id="SSF161098">
    <property type="entry name" value="MetI-like"/>
    <property type="match status" value="1"/>
</dbReference>
<feature type="transmembrane region" description="Helical" evidence="7">
    <location>
        <begin position="230"/>
        <end position="256"/>
    </location>
</feature>
<dbReference type="PANTHER" id="PTHR43163:SF6">
    <property type="entry name" value="DIPEPTIDE TRANSPORT SYSTEM PERMEASE PROTEIN DPPB-RELATED"/>
    <property type="match status" value="1"/>
</dbReference>
<keyword evidence="5 7" id="KW-1133">Transmembrane helix</keyword>
<gene>
    <name evidence="9" type="ORF">ARGLB_005_00290</name>
</gene>
<dbReference type="RefSeq" id="WP_003797523.1">
    <property type="nucleotide sequence ID" value="NZ_BAEG01000005.1"/>
</dbReference>
<dbReference type="InterPro" id="IPR035906">
    <property type="entry name" value="MetI-like_sf"/>
</dbReference>
<keyword evidence="2 7" id="KW-0813">Transport</keyword>
<dbReference type="PANTHER" id="PTHR43163">
    <property type="entry name" value="DIPEPTIDE TRANSPORT SYSTEM PERMEASE PROTEIN DPPB-RELATED"/>
    <property type="match status" value="1"/>
</dbReference>
<feature type="domain" description="ABC transmembrane type-1" evidence="8">
    <location>
        <begin position="98"/>
        <end position="299"/>
    </location>
</feature>
<evidence type="ECO:0000313" key="9">
    <source>
        <dbReference type="EMBL" id="GAB11964.1"/>
    </source>
</evidence>
<comment type="caution">
    <text evidence="9">The sequence shown here is derived from an EMBL/GenBank/DDBJ whole genome shotgun (WGS) entry which is preliminary data.</text>
</comment>
<dbReference type="OrthoDB" id="9778910at2"/>
<dbReference type="Pfam" id="PF00528">
    <property type="entry name" value="BPD_transp_1"/>
    <property type="match status" value="1"/>
</dbReference>
<feature type="transmembrane region" description="Helical" evidence="7">
    <location>
        <begin position="102"/>
        <end position="125"/>
    </location>
</feature>
<dbReference type="CDD" id="cd06261">
    <property type="entry name" value="TM_PBP2"/>
    <property type="match status" value="1"/>
</dbReference>
<sequence length="314" mass="33044">MRRHLFSRVGQAALVLWAAFTVAFILLQALPGDALLIKYQNPDMGLSPREIEDIRASYGADTPLFLQYVQSLGGFLTGNLGYSVQAGVPVVDQLAANVPSTLALAGLGFLAAVILAAAIAFLSSLAPFSWLRDALQALPSLFISVPVFWLGIVLIQVFSFQLKLIPVINPPEALGLVLPVATLAIPVSAPLTQVLIRSIDDVRTQPFVAVARARGGSNAWVLSHHVARNAVLPAITIAGVLLGELIGGAVVTETVFGRNGIGQLTQEAVNSQDAAVLQAVVVLAAAAFVLVNLAVDLLYPVLDPRLKRKAGALT</sequence>
<feature type="transmembrane region" description="Helical" evidence="7">
    <location>
        <begin position="276"/>
        <end position="299"/>
    </location>
</feature>
<evidence type="ECO:0000256" key="3">
    <source>
        <dbReference type="ARBA" id="ARBA00022475"/>
    </source>
</evidence>
<comment type="subcellular location">
    <subcellularLocation>
        <location evidence="1 7">Cell membrane</location>
        <topology evidence="1 7">Multi-pass membrane protein</topology>
    </subcellularLocation>
</comment>
<evidence type="ECO:0000256" key="7">
    <source>
        <dbReference type="RuleBase" id="RU363032"/>
    </source>
</evidence>
<evidence type="ECO:0000256" key="1">
    <source>
        <dbReference type="ARBA" id="ARBA00004651"/>
    </source>
</evidence>
<keyword evidence="3" id="KW-1003">Cell membrane</keyword>
<organism evidence="9 10">
    <name type="scientific">Arthrobacter globiformis (strain ATCC 8010 / DSM 20124 / JCM 1332 / NBRC 12137 / NCIMB 8907 / NRRL B-2979 / 168)</name>
    <dbReference type="NCBI Taxonomy" id="1077972"/>
    <lineage>
        <taxon>Bacteria</taxon>
        <taxon>Bacillati</taxon>
        <taxon>Actinomycetota</taxon>
        <taxon>Actinomycetes</taxon>
        <taxon>Micrococcales</taxon>
        <taxon>Micrococcaceae</taxon>
        <taxon>Arthrobacter</taxon>
    </lineage>
</organism>
<dbReference type="STRING" id="1077972.ARGLB_005_00290"/>
<evidence type="ECO:0000259" key="8">
    <source>
        <dbReference type="PROSITE" id="PS50928"/>
    </source>
</evidence>
<accession>H0QGL3</accession>
<evidence type="ECO:0000256" key="4">
    <source>
        <dbReference type="ARBA" id="ARBA00022692"/>
    </source>
</evidence>
<protein>
    <submittedName>
        <fullName evidence="9">Putative ABC transporter permease protein</fullName>
    </submittedName>
</protein>
<dbReference type="GO" id="GO:0005886">
    <property type="term" value="C:plasma membrane"/>
    <property type="evidence" value="ECO:0007669"/>
    <property type="project" value="UniProtKB-SubCell"/>
</dbReference>
<dbReference type="PROSITE" id="PS50928">
    <property type="entry name" value="ABC_TM1"/>
    <property type="match status" value="1"/>
</dbReference>